<dbReference type="InterPro" id="IPR039564">
    <property type="entry name" value="Peptidase_C39-like"/>
</dbReference>
<organism evidence="3 4">
    <name type="scientific">Noviherbaspirillum galbum</name>
    <dbReference type="NCBI Taxonomy" id="2709383"/>
    <lineage>
        <taxon>Bacteria</taxon>
        <taxon>Pseudomonadati</taxon>
        <taxon>Pseudomonadota</taxon>
        <taxon>Betaproteobacteria</taxon>
        <taxon>Burkholderiales</taxon>
        <taxon>Oxalobacteraceae</taxon>
        <taxon>Noviherbaspirillum</taxon>
    </lineage>
</organism>
<feature type="chain" id="PRO_5025456056" evidence="1">
    <location>
        <begin position="19"/>
        <end position="316"/>
    </location>
</feature>
<dbReference type="InterPro" id="IPR011990">
    <property type="entry name" value="TPR-like_helical_dom_sf"/>
</dbReference>
<dbReference type="Pfam" id="PF13529">
    <property type="entry name" value="Peptidase_C39_2"/>
    <property type="match status" value="1"/>
</dbReference>
<dbReference type="InterPro" id="IPR039563">
    <property type="entry name" value="Peptidase_C39_single_dom"/>
</dbReference>
<keyword evidence="4" id="KW-1185">Reference proteome</keyword>
<proteinExistence type="predicted"/>
<dbReference type="CDD" id="cd02549">
    <property type="entry name" value="Peptidase_C39A"/>
    <property type="match status" value="1"/>
</dbReference>
<protein>
    <submittedName>
        <fullName evidence="3">PA2778 family cysteine peptidase</fullName>
    </submittedName>
</protein>
<keyword evidence="1" id="KW-0732">Signal</keyword>
<dbReference type="RefSeq" id="WP_163961003.1">
    <property type="nucleotide sequence ID" value="NZ_JAAIVB010000012.1"/>
</dbReference>
<evidence type="ECO:0000313" key="3">
    <source>
        <dbReference type="EMBL" id="NEX60535.1"/>
    </source>
</evidence>
<feature type="signal peptide" evidence="1">
    <location>
        <begin position="1"/>
        <end position="18"/>
    </location>
</feature>
<sequence length="316" mass="33176">MSALLACALACLILGGCATQTMQLRQAAGGLPRHAELDATPFFPQERYQCGPAALATVLNASGLPGTPDALVAQVYVPAREGSLQPEMLAAARRQGAPAMLIPPRLDALLEEVASGMPVLVLQNLSLPIAPLWHYAVVVGYNLDTEEIVLRSGTTRREVMSMSTFEHTWARGDDWGMVAPAPGSMPRTVKEDVAVEALVAFEKAAPPGKSYVAYQSALVRFPRNLALRLGAGNAAYAMGDRAAAAEAFRQAAADHPRSAPAFNNLATVLAEMGRASEAREAARQAVALGGPWLAQSEATLREIEAGQGGKPAASGR</sequence>
<gene>
    <name evidence="3" type="ORF">G3574_05550</name>
</gene>
<dbReference type="Gene3D" id="1.25.40.10">
    <property type="entry name" value="Tetratricopeptide repeat domain"/>
    <property type="match status" value="1"/>
</dbReference>
<evidence type="ECO:0000256" key="1">
    <source>
        <dbReference type="SAM" id="SignalP"/>
    </source>
</evidence>
<evidence type="ECO:0000259" key="2">
    <source>
        <dbReference type="Pfam" id="PF13529"/>
    </source>
</evidence>
<dbReference type="EMBL" id="JAAIVB010000012">
    <property type="protein sequence ID" value="NEX60535.1"/>
    <property type="molecule type" value="Genomic_DNA"/>
</dbReference>
<dbReference type="AlphaFoldDB" id="A0A6B3SMI0"/>
<dbReference type="NCBIfam" id="NF033920">
    <property type="entry name" value="C39_PA2778_fam"/>
    <property type="match status" value="1"/>
</dbReference>
<accession>A0A6B3SMI0</accession>
<dbReference type="Proteomes" id="UP000482155">
    <property type="component" value="Unassembled WGS sequence"/>
</dbReference>
<evidence type="ECO:0000313" key="4">
    <source>
        <dbReference type="Proteomes" id="UP000482155"/>
    </source>
</evidence>
<reference evidence="3 4" key="1">
    <citation type="submission" date="2020-02" db="EMBL/GenBank/DDBJ databases">
        <authorList>
            <person name="Kim M.K."/>
        </authorList>
    </citation>
    <scope>NUCLEOTIDE SEQUENCE [LARGE SCALE GENOMIC DNA]</scope>
    <source>
        <strain evidence="3 4">17J57-3</strain>
    </source>
</reference>
<dbReference type="Gene3D" id="3.90.70.10">
    <property type="entry name" value="Cysteine proteinases"/>
    <property type="match status" value="1"/>
</dbReference>
<feature type="domain" description="Peptidase C39-like" evidence="2">
    <location>
        <begin position="41"/>
        <end position="148"/>
    </location>
</feature>
<name>A0A6B3SMI0_9BURK</name>
<dbReference type="SUPFAM" id="SSF48452">
    <property type="entry name" value="TPR-like"/>
    <property type="match status" value="1"/>
</dbReference>
<comment type="caution">
    <text evidence="3">The sequence shown here is derived from an EMBL/GenBank/DDBJ whole genome shotgun (WGS) entry which is preliminary data.</text>
</comment>